<dbReference type="GO" id="GO:0005737">
    <property type="term" value="C:cytoplasm"/>
    <property type="evidence" value="ECO:0007669"/>
    <property type="project" value="TreeGrafter"/>
</dbReference>
<organism evidence="10 11">
    <name type="scientific">Pristionchus entomophagus</name>
    <dbReference type="NCBI Taxonomy" id="358040"/>
    <lineage>
        <taxon>Eukaryota</taxon>
        <taxon>Metazoa</taxon>
        <taxon>Ecdysozoa</taxon>
        <taxon>Nematoda</taxon>
        <taxon>Chromadorea</taxon>
        <taxon>Rhabditida</taxon>
        <taxon>Rhabditina</taxon>
        <taxon>Diplogasteromorpha</taxon>
        <taxon>Diplogasteroidea</taxon>
        <taxon>Neodiplogasteridae</taxon>
        <taxon>Pristionchus</taxon>
    </lineage>
</organism>
<feature type="coiled-coil region" evidence="8">
    <location>
        <begin position="6"/>
        <end position="40"/>
    </location>
</feature>
<dbReference type="SMART" id="SM00220">
    <property type="entry name" value="S_TKc"/>
    <property type="match status" value="1"/>
</dbReference>
<accession>A0AAV5SDJ1</accession>
<feature type="non-terminal residue" evidence="10">
    <location>
        <position position="1"/>
    </location>
</feature>
<dbReference type="GO" id="GO:0005524">
    <property type="term" value="F:ATP binding"/>
    <property type="evidence" value="ECO:0007669"/>
    <property type="project" value="UniProtKB-UniRule"/>
</dbReference>
<evidence type="ECO:0000256" key="5">
    <source>
        <dbReference type="ARBA" id="ARBA00037982"/>
    </source>
</evidence>
<dbReference type="GO" id="GO:0004694">
    <property type="term" value="F:eukaryotic translation initiation factor 2alpha kinase activity"/>
    <property type="evidence" value="ECO:0007669"/>
    <property type="project" value="TreeGrafter"/>
</dbReference>
<evidence type="ECO:0000256" key="4">
    <source>
        <dbReference type="ARBA" id="ARBA00022840"/>
    </source>
</evidence>
<gene>
    <name evidence="10" type="ORF">PENTCL1PPCAC_400</name>
</gene>
<keyword evidence="4 6" id="KW-0067">ATP-binding</keyword>
<keyword evidence="7" id="KW-0723">Serine/threonine-protein kinase</keyword>
<feature type="domain" description="Protein kinase" evidence="9">
    <location>
        <begin position="63"/>
        <end position="354"/>
    </location>
</feature>
<keyword evidence="11" id="KW-1185">Reference proteome</keyword>
<dbReference type="PROSITE" id="PS00108">
    <property type="entry name" value="PROTEIN_KINASE_ST"/>
    <property type="match status" value="1"/>
</dbReference>
<evidence type="ECO:0000256" key="2">
    <source>
        <dbReference type="ARBA" id="ARBA00022741"/>
    </source>
</evidence>
<dbReference type="InterPro" id="IPR050339">
    <property type="entry name" value="CC_SR_Kinase"/>
</dbReference>
<dbReference type="PANTHER" id="PTHR11042:SF91">
    <property type="entry name" value="EUKARYOTIC TRANSLATION INITIATION FACTOR 2-ALPHA KINASE"/>
    <property type="match status" value="1"/>
</dbReference>
<dbReference type="InterPro" id="IPR000719">
    <property type="entry name" value="Prot_kinase_dom"/>
</dbReference>
<protein>
    <recommendedName>
        <fullName evidence="9">Protein kinase domain-containing protein</fullName>
    </recommendedName>
</protein>
<dbReference type="SUPFAM" id="SSF56112">
    <property type="entry name" value="Protein kinase-like (PK-like)"/>
    <property type="match status" value="1"/>
</dbReference>
<proteinExistence type="inferred from homology"/>
<dbReference type="Proteomes" id="UP001432027">
    <property type="component" value="Unassembled WGS sequence"/>
</dbReference>
<dbReference type="EMBL" id="BTSX01000001">
    <property type="protein sequence ID" value="GMS78225.1"/>
    <property type="molecule type" value="Genomic_DNA"/>
</dbReference>
<dbReference type="GO" id="GO:0005634">
    <property type="term" value="C:nucleus"/>
    <property type="evidence" value="ECO:0007669"/>
    <property type="project" value="TreeGrafter"/>
</dbReference>
<keyword evidence="8" id="KW-0175">Coiled coil</keyword>
<keyword evidence="1" id="KW-0808">Transferase</keyword>
<evidence type="ECO:0000256" key="7">
    <source>
        <dbReference type="RuleBase" id="RU000304"/>
    </source>
</evidence>
<evidence type="ECO:0000256" key="8">
    <source>
        <dbReference type="SAM" id="Coils"/>
    </source>
</evidence>
<reference evidence="10" key="1">
    <citation type="submission" date="2023-10" db="EMBL/GenBank/DDBJ databases">
        <title>Genome assembly of Pristionchus species.</title>
        <authorList>
            <person name="Yoshida K."/>
            <person name="Sommer R.J."/>
        </authorList>
    </citation>
    <scope>NUCLEOTIDE SEQUENCE</scope>
    <source>
        <strain evidence="10">RS0144</strain>
    </source>
</reference>
<dbReference type="Gene3D" id="1.10.510.10">
    <property type="entry name" value="Transferase(Phosphotransferase) domain 1"/>
    <property type="match status" value="1"/>
</dbReference>
<evidence type="ECO:0000256" key="6">
    <source>
        <dbReference type="PROSITE-ProRule" id="PRU10141"/>
    </source>
</evidence>
<dbReference type="PROSITE" id="PS50011">
    <property type="entry name" value="PROTEIN_KINASE_DOM"/>
    <property type="match status" value="1"/>
</dbReference>
<keyword evidence="3" id="KW-0418">Kinase</keyword>
<evidence type="ECO:0000256" key="1">
    <source>
        <dbReference type="ARBA" id="ARBA00022679"/>
    </source>
</evidence>
<comment type="similarity">
    <text evidence="5">Belongs to the protein kinase superfamily. Ser/Thr protein kinase family. GCN2 subfamily.</text>
</comment>
<dbReference type="Gene3D" id="3.30.200.20">
    <property type="entry name" value="Phosphorylase Kinase, domain 1"/>
    <property type="match status" value="1"/>
</dbReference>
<dbReference type="InterPro" id="IPR011009">
    <property type="entry name" value="Kinase-like_dom_sf"/>
</dbReference>
<evidence type="ECO:0000259" key="9">
    <source>
        <dbReference type="PROSITE" id="PS50011"/>
    </source>
</evidence>
<dbReference type="FunFam" id="1.10.510.10:FF:001020">
    <property type="entry name" value="Transmembrane ion channel"/>
    <property type="match status" value="1"/>
</dbReference>
<dbReference type="PANTHER" id="PTHR11042">
    <property type="entry name" value="EUKARYOTIC TRANSLATION INITIATION FACTOR 2-ALPHA KINASE EIF2-ALPHA KINASE -RELATED"/>
    <property type="match status" value="1"/>
</dbReference>
<evidence type="ECO:0000256" key="3">
    <source>
        <dbReference type="ARBA" id="ARBA00022777"/>
    </source>
</evidence>
<name>A0AAV5SDJ1_9BILA</name>
<sequence length="355" mass="41284">PMSDALRDLLEENNKLRAEVARLTEERRKHEEQISQLSESLADLQLFIDNQASQYTSKFAKEFKVESILGTGLGGCVFEAKNVLDERKYAMKRIHVDPNDAKIAKTLREVRAMAQLDHPNIVRYNSTWIEEPPRGWQRNADAETLTTINPKARDRDEMRNYSDDSFFIYIQMQICNYSLEDWLSSNMTKESRNKYRMKGWFKQMVNAVHYIHERKLIHRDLKPLNILFADRETIKICDLGIVVEKNVESGEEVTMTRTGTGTEMYMSPEQRALVSLNVSHITSASDVFTLGLILCELFFVMDEYEKGKMFDKYRAGKADVTFDDARTAEFIGKLTVLDRKKRLTCKQMLDHMYLS</sequence>
<dbReference type="FunFam" id="3.30.200.20:FF:000706">
    <property type="entry name" value="Protein kinase"/>
    <property type="match status" value="1"/>
</dbReference>
<dbReference type="PROSITE" id="PS00107">
    <property type="entry name" value="PROTEIN_KINASE_ATP"/>
    <property type="match status" value="1"/>
</dbReference>
<evidence type="ECO:0000313" key="10">
    <source>
        <dbReference type="EMBL" id="GMS78225.1"/>
    </source>
</evidence>
<dbReference type="InterPro" id="IPR008271">
    <property type="entry name" value="Ser/Thr_kinase_AS"/>
</dbReference>
<evidence type="ECO:0000313" key="11">
    <source>
        <dbReference type="Proteomes" id="UP001432027"/>
    </source>
</evidence>
<dbReference type="Pfam" id="PF00069">
    <property type="entry name" value="Pkinase"/>
    <property type="match status" value="1"/>
</dbReference>
<dbReference type="InterPro" id="IPR017441">
    <property type="entry name" value="Protein_kinase_ATP_BS"/>
</dbReference>
<comment type="caution">
    <text evidence="10">The sequence shown here is derived from an EMBL/GenBank/DDBJ whole genome shotgun (WGS) entry which is preliminary data.</text>
</comment>
<keyword evidence="2 6" id="KW-0547">Nucleotide-binding</keyword>
<feature type="binding site" evidence="6">
    <location>
        <position position="92"/>
    </location>
    <ligand>
        <name>ATP</name>
        <dbReference type="ChEBI" id="CHEBI:30616"/>
    </ligand>
</feature>
<dbReference type="AlphaFoldDB" id="A0AAV5SDJ1"/>